<sequence length="586" mass="66375">MAPTPPSNESRSPVKMSPIKPSSSNTSIPERPSICTTPVTLTPRTSGETDRSVIGTIANVRKDTYKKDPSQRIFVGRSLRLEKIKFFGFDMDYTLVNYKSPAYETLMFQHTIERLINIGYPDDLRSFQYDPNFPVRGLWFDKLYGNLIKVDGFGNILVGTHGTRSMKPQEIEEFYPNKFLKLIDNRVIVLNTLFNLPDMYLLAKLVDYFDALPNYKKTADKSGVRSGDVVMSYKAIAQDVLSAVNFVHRSGGMKDYVLAHIDTYVHKADDMRSMLLQLRSAGAQTFLLTNSEYKYTNGLMTHLAGADWSQLFDIAIVDAKKPDWFSESTVFRQVDTVTGTHKVGMHAGPLKRGHIYAGGSCDALRRLMKFRGKDTLYVGDHIFGDVLRSKKSRGWRTFLVVPELNHELSIWTERHVLFETLAQLDMQLGKIYKNLDFKSTNTSQVEIADAVKAIRKVTHEMDQSYGALGSLFRSGTRTTFFATQVERYADLYSSSCYNLVHYPKFYFFRAPMMLLPHESTVDHLAKVKPDMRKTTQVITARQPALCHEDIEDDVVSDDKNNNSEVFAADQGTKDYVQKGAEKSGGS</sequence>
<dbReference type="WBParaSite" id="Pan_g22725.t1">
    <property type="protein sequence ID" value="Pan_g22725.t1"/>
    <property type="gene ID" value="Pan_g22725"/>
</dbReference>
<feature type="active site" description="Proton donor" evidence="5">
    <location>
        <position position="92"/>
    </location>
</feature>
<feature type="compositionally biased region" description="Polar residues" evidence="7">
    <location>
        <begin position="20"/>
        <end position="46"/>
    </location>
</feature>
<evidence type="ECO:0000256" key="3">
    <source>
        <dbReference type="ARBA" id="ARBA00022801"/>
    </source>
</evidence>
<dbReference type="InterPro" id="IPR008380">
    <property type="entry name" value="HAD-SF_hydro_IG_5-nucl"/>
</dbReference>
<evidence type="ECO:0000256" key="7">
    <source>
        <dbReference type="SAM" id="MobiDB-lite"/>
    </source>
</evidence>
<comment type="cofactor">
    <cofactor evidence="6">
        <name>Mg(2+)</name>
        <dbReference type="ChEBI" id="CHEBI:18420"/>
    </cofactor>
    <text evidence="6">Binds 1 Mg(2+) ion per subunit.</text>
</comment>
<dbReference type="AlphaFoldDB" id="A0A7E4VNK2"/>
<dbReference type="PANTHER" id="PTHR12103">
    <property type="entry name" value="5'-NUCLEOTIDASE DOMAIN-CONTAINING"/>
    <property type="match status" value="1"/>
</dbReference>
<dbReference type="PIRSF" id="PIRSF017434">
    <property type="entry name" value="Purine_5'-nucleotidase"/>
    <property type="match status" value="1"/>
</dbReference>
<keyword evidence="3" id="KW-0378">Hydrolase</keyword>
<evidence type="ECO:0000256" key="6">
    <source>
        <dbReference type="PIRSR" id="PIRSR017434-2"/>
    </source>
</evidence>
<feature type="binding site" evidence="6">
    <location>
        <position position="380"/>
    </location>
    <ligand>
        <name>Mg(2+)</name>
        <dbReference type="ChEBI" id="CHEBI:18420"/>
    </ligand>
</feature>
<dbReference type="PANTHER" id="PTHR12103:SF15">
    <property type="entry name" value="CYTOSOLIC PURINE 5'-NUCLEOTIDASE"/>
    <property type="match status" value="1"/>
</dbReference>
<evidence type="ECO:0000256" key="2">
    <source>
        <dbReference type="ARBA" id="ARBA00022723"/>
    </source>
</evidence>
<keyword evidence="8" id="KW-1185">Reference proteome</keyword>
<evidence type="ECO:0000313" key="8">
    <source>
        <dbReference type="Proteomes" id="UP000492821"/>
    </source>
</evidence>
<dbReference type="Gene3D" id="3.40.50.1000">
    <property type="entry name" value="HAD superfamily/HAD-like"/>
    <property type="match status" value="1"/>
</dbReference>
<feature type="binding site" evidence="6">
    <location>
        <position position="92"/>
    </location>
    <ligand>
        <name>GMP</name>
        <dbReference type="ChEBI" id="CHEBI:58115"/>
    </ligand>
</feature>
<reference evidence="8" key="1">
    <citation type="journal article" date="2013" name="Genetics">
        <title>The draft genome and transcriptome of Panagrellus redivivus are shaped by the harsh demands of a free-living lifestyle.</title>
        <authorList>
            <person name="Srinivasan J."/>
            <person name="Dillman A.R."/>
            <person name="Macchietto M.G."/>
            <person name="Heikkinen L."/>
            <person name="Lakso M."/>
            <person name="Fracchia K.M."/>
            <person name="Antoshechkin I."/>
            <person name="Mortazavi A."/>
            <person name="Wong G."/>
            <person name="Sternberg P.W."/>
        </authorList>
    </citation>
    <scope>NUCLEOTIDE SEQUENCE [LARGE SCALE GENOMIC DNA]</scope>
    <source>
        <strain evidence="8">MT8872</strain>
    </source>
</reference>
<dbReference type="InterPro" id="IPR023214">
    <property type="entry name" value="HAD_sf"/>
</dbReference>
<feature type="active site" description="Nucleophile" evidence="5">
    <location>
        <position position="90"/>
    </location>
</feature>
<dbReference type="CDD" id="cd07522">
    <property type="entry name" value="HAD_cN-II"/>
    <property type="match status" value="1"/>
</dbReference>
<dbReference type="Proteomes" id="UP000492821">
    <property type="component" value="Unassembled WGS sequence"/>
</dbReference>
<feature type="region of interest" description="Disordered" evidence="7">
    <location>
        <begin position="1"/>
        <end position="50"/>
    </location>
</feature>
<dbReference type="GO" id="GO:0046872">
    <property type="term" value="F:metal ion binding"/>
    <property type="evidence" value="ECO:0007669"/>
    <property type="project" value="UniProtKB-KW"/>
</dbReference>
<protein>
    <submittedName>
        <fullName evidence="9">Cytosolic purine 5'-nucleotidase</fullName>
    </submittedName>
</protein>
<name>A0A7E4VNK2_PANRE</name>
<comment type="similarity">
    <text evidence="1">Belongs to the 5'(3')-deoxyribonucleotidase family.</text>
</comment>
<proteinExistence type="inferred from homology"/>
<reference evidence="9" key="2">
    <citation type="submission" date="2020-10" db="UniProtKB">
        <authorList>
            <consortium name="WormBaseParasite"/>
        </authorList>
    </citation>
    <scope>IDENTIFICATION</scope>
</reference>
<evidence type="ECO:0000256" key="1">
    <source>
        <dbReference type="ARBA" id="ARBA00009589"/>
    </source>
</evidence>
<dbReference type="InterPro" id="IPR036412">
    <property type="entry name" value="HAD-like_sf"/>
</dbReference>
<feature type="binding site" evidence="6">
    <location>
        <position position="90"/>
    </location>
    <ligand>
        <name>Mg(2+)</name>
        <dbReference type="ChEBI" id="CHEBI:18420"/>
    </ligand>
</feature>
<dbReference type="NCBIfam" id="TIGR02244">
    <property type="entry name" value="HAD-IG-Ncltidse"/>
    <property type="match status" value="1"/>
</dbReference>
<evidence type="ECO:0000313" key="9">
    <source>
        <dbReference type="WBParaSite" id="Pan_g22725.t1"/>
    </source>
</evidence>
<accession>A0A7E4VNK2</accession>
<dbReference type="SUPFAM" id="SSF56784">
    <property type="entry name" value="HAD-like"/>
    <property type="match status" value="1"/>
</dbReference>
<evidence type="ECO:0000256" key="5">
    <source>
        <dbReference type="PIRSR" id="PIRSR017434-1"/>
    </source>
</evidence>
<organism evidence="8 9">
    <name type="scientific">Panagrellus redivivus</name>
    <name type="common">Microworm</name>
    <dbReference type="NCBI Taxonomy" id="6233"/>
    <lineage>
        <taxon>Eukaryota</taxon>
        <taxon>Metazoa</taxon>
        <taxon>Ecdysozoa</taxon>
        <taxon>Nematoda</taxon>
        <taxon>Chromadorea</taxon>
        <taxon>Rhabditida</taxon>
        <taxon>Tylenchina</taxon>
        <taxon>Panagrolaimomorpha</taxon>
        <taxon>Panagrolaimoidea</taxon>
        <taxon>Panagrolaimidae</taxon>
        <taxon>Panagrellus</taxon>
    </lineage>
</organism>
<dbReference type="GO" id="GO:0008253">
    <property type="term" value="F:5'-nucleotidase activity"/>
    <property type="evidence" value="ECO:0007669"/>
    <property type="project" value="TreeGrafter"/>
</dbReference>
<evidence type="ECO:0000256" key="4">
    <source>
        <dbReference type="ARBA" id="ARBA00022842"/>
    </source>
</evidence>
<dbReference type="Pfam" id="PF05761">
    <property type="entry name" value="5_nucleotid"/>
    <property type="match status" value="1"/>
</dbReference>
<dbReference type="InterPro" id="IPR016695">
    <property type="entry name" value="Pur_nucleotidase"/>
</dbReference>
<keyword evidence="4 6" id="KW-0460">Magnesium</keyword>
<keyword evidence="2 6" id="KW-0479">Metal-binding</keyword>